<reference evidence="5 6" key="1">
    <citation type="submission" date="2018-06" db="EMBL/GenBank/DDBJ databases">
        <title>Paenibacillus montanisoli sp. nov., isolated from mountain area soil.</title>
        <authorList>
            <person name="Wu M."/>
        </authorList>
    </citation>
    <scope>NUCLEOTIDE SEQUENCE [LARGE SCALE GENOMIC DNA]</scope>
    <source>
        <strain evidence="5 6">RA17</strain>
    </source>
</reference>
<proteinExistence type="inferred from homology"/>
<dbReference type="InterPro" id="IPR003593">
    <property type="entry name" value="AAA+_ATPase"/>
</dbReference>
<dbReference type="SUPFAM" id="SSF52540">
    <property type="entry name" value="P-loop containing nucleoside triphosphate hydrolases"/>
    <property type="match status" value="1"/>
</dbReference>
<dbReference type="PANTHER" id="PTHR30258">
    <property type="entry name" value="TYPE II SECRETION SYSTEM PROTEIN GSPE-RELATED"/>
    <property type="match status" value="1"/>
</dbReference>
<dbReference type="FunFam" id="3.40.50.300:FF:000398">
    <property type="entry name" value="Type IV pilus assembly ATPase PilB"/>
    <property type="match status" value="1"/>
</dbReference>
<evidence type="ECO:0000256" key="1">
    <source>
        <dbReference type="ARBA" id="ARBA00006611"/>
    </source>
</evidence>
<dbReference type="PANTHER" id="PTHR30258:SF1">
    <property type="entry name" value="PROTEIN TRANSPORT PROTEIN HOFB HOMOLOG"/>
    <property type="match status" value="1"/>
</dbReference>
<dbReference type="Proteomes" id="UP000249260">
    <property type="component" value="Unassembled WGS sequence"/>
</dbReference>
<evidence type="ECO:0000313" key="5">
    <source>
        <dbReference type="EMBL" id="RAP74751.1"/>
    </source>
</evidence>
<evidence type="ECO:0000259" key="4">
    <source>
        <dbReference type="SMART" id="SM00382"/>
    </source>
</evidence>
<comment type="caution">
    <text evidence="5">The sequence shown here is derived from an EMBL/GenBank/DDBJ whole genome shotgun (WGS) entry which is preliminary data.</text>
</comment>
<organism evidence="5 6">
    <name type="scientific">Paenibacillus montanisoli</name>
    <dbReference type="NCBI Taxonomy" id="2081970"/>
    <lineage>
        <taxon>Bacteria</taxon>
        <taxon>Bacillati</taxon>
        <taxon>Bacillota</taxon>
        <taxon>Bacilli</taxon>
        <taxon>Bacillales</taxon>
        <taxon>Paenibacillaceae</taxon>
        <taxon>Paenibacillus</taxon>
    </lineage>
</organism>
<dbReference type="RefSeq" id="WP_112884538.1">
    <property type="nucleotide sequence ID" value="NZ_QLUW01000004.1"/>
</dbReference>
<dbReference type="SUPFAM" id="SSF160246">
    <property type="entry name" value="EspE N-terminal domain-like"/>
    <property type="match status" value="1"/>
</dbReference>
<dbReference type="GO" id="GO:0005524">
    <property type="term" value="F:ATP binding"/>
    <property type="evidence" value="ECO:0007669"/>
    <property type="project" value="UniProtKB-KW"/>
</dbReference>
<dbReference type="FunFam" id="3.30.300.160:FF:000002">
    <property type="entry name" value="Type II secretion system protein E"/>
    <property type="match status" value="1"/>
</dbReference>
<dbReference type="EMBL" id="QLUW01000004">
    <property type="protein sequence ID" value="RAP74751.1"/>
    <property type="molecule type" value="Genomic_DNA"/>
</dbReference>
<evidence type="ECO:0000313" key="6">
    <source>
        <dbReference type="Proteomes" id="UP000249260"/>
    </source>
</evidence>
<keyword evidence="2" id="KW-0547">Nucleotide-binding</keyword>
<evidence type="ECO:0000256" key="2">
    <source>
        <dbReference type="ARBA" id="ARBA00022741"/>
    </source>
</evidence>
<keyword evidence="6" id="KW-1185">Reference proteome</keyword>
<dbReference type="CDD" id="cd01129">
    <property type="entry name" value="PulE-GspE-like"/>
    <property type="match status" value="1"/>
</dbReference>
<keyword evidence="3" id="KW-0067">ATP-binding</keyword>
<feature type="domain" description="AAA+ ATPase" evidence="4">
    <location>
        <begin position="305"/>
        <end position="447"/>
    </location>
</feature>
<evidence type="ECO:0000256" key="3">
    <source>
        <dbReference type="ARBA" id="ARBA00022840"/>
    </source>
</evidence>
<dbReference type="AlphaFoldDB" id="A0A328TZY7"/>
<accession>A0A328TZY7</accession>
<gene>
    <name evidence="5" type="ORF">DL346_22185</name>
</gene>
<dbReference type="GO" id="GO:0005886">
    <property type="term" value="C:plasma membrane"/>
    <property type="evidence" value="ECO:0007669"/>
    <property type="project" value="TreeGrafter"/>
</dbReference>
<dbReference type="InterPro" id="IPR007831">
    <property type="entry name" value="T2SS_GspE_N"/>
</dbReference>
<dbReference type="GO" id="GO:0016887">
    <property type="term" value="F:ATP hydrolysis activity"/>
    <property type="evidence" value="ECO:0007669"/>
    <property type="project" value="TreeGrafter"/>
</dbReference>
<dbReference type="Gene3D" id="3.30.450.90">
    <property type="match status" value="1"/>
</dbReference>
<sequence>MRQQRRKLGELLVEAGLVTEEQVQRALRAKKDTQRIGELLIQDGYITERQLMSTLERQLGIPYVGLYQYAVDKKAVGLVPKQLAKRYLLLPLKIENNKLHVAMVDPLDFFAVDDLRMATGYQIERALATKEDVIRGLNKYYGYDDTMEHLLEDAQPSQELRDEQALEDDSPVVKLVNQILMNAVAHKASDIHIDPHESKVVIRYRIDGTMVTDKTLPKQMQSMVVARIKIMSNLNITEHRIPQDGRIKLNLERYPIDIRVSTLPAIYGEKVVMRILDANSTVKDLDKMDFHPDNYRRFLKMIERPTGIVLITGPTGSGKSSTLYAALNRLNTEKVNIITVEDPVEYQLEGISQVQVNANVGLTFAAGLRAMLRQDPNIMMVGEIRDTETAEIATRAALTGHLVLSTLHTNDSVSTITRLIDMGIEPFLVAASLAGIVSQRLVRRVCRDCGQPHPPSAREAEIFTARGRKVERIFRGKGCGNCNMTGYKGRIAVHEVLVIDDFVRKLIMDNSSLSAIQEYARSNGTIFLMDDGLMKVTQGLTTTEEVFQVAIGD</sequence>
<dbReference type="Pfam" id="PF05157">
    <property type="entry name" value="MshEN"/>
    <property type="match status" value="1"/>
</dbReference>
<comment type="similarity">
    <text evidence="1">Belongs to the GSP E family.</text>
</comment>
<dbReference type="Gene3D" id="3.40.50.300">
    <property type="entry name" value="P-loop containing nucleotide triphosphate hydrolases"/>
    <property type="match status" value="1"/>
</dbReference>
<dbReference type="InterPro" id="IPR027417">
    <property type="entry name" value="P-loop_NTPase"/>
</dbReference>
<dbReference type="Pfam" id="PF00437">
    <property type="entry name" value="T2SSE"/>
    <property type="match status" value="1"/>
</dbReference>
<dbReference type="InterPro" id="IPR001482">
    <property type="entry name" value="T2SS/T4SS_dom"/>
</dbReference>
<protein>
    <submittedName>
        <fullName evidence="5">Type II secretion system protein GspE</fullName>
    </submittedName>
</protein>
<dbReference type="OrthoDB" id="9808272at2"/>
<dbReference type="InterPro" id="IPR037257">
    <property type="entry name" value="T2SS_E_N_sf"/>
</dbReference>
<name>A0A328TZY7_9BACL</name>
<dbReference type="FunFam" id="3.30.450.90:FF:000001">
    <property type="entry name" value="Type II secretion system ATPase GspE"/>
    <property type="match status" value="1"/>
</dbReference>
<dbReference type="SMART" id="SM00382">
    <property type="entry name" value="AAA"/>
    <property type="match status" value="1"/>
</dbReference>
<dbReference type="Gene3D" id="3.30.300.160">
    <property type="entry name" value="Type II secretion system, protein E, N-terminal domain"/>
    <property type="match status" value="1"/>
</dbReference>